<organism evidence="2 3">
    <name type="scientific">Caerostris extrusa</name>
    <name type="common">Bark spider</name>
    <name type="synonym">Caerostris bankana</name>
    <dbReference type="NCBI Taxonomy" id="172846"/>
    <lineage>
        <taxon>Eukaryota</taxon>
        <taxon>Metazoa</taxon>
        <taxon>Ecdysozoa</taxon>
        <taxon>Arthropoda</taxon>
        <taxon>Chelicerata</taxon>
        <taxon>Arachnida</taxon>
        <taxon>Araneae</taxon>
        <taxon>Araneomorphae</taxon>
        <taxon>Entelegynae</taxon>
        <taxon>Araneoidea</taxon>
        <taxon>Araneidae</taxon>
        <taxon>Caerostris</taxon>
    </lineage>
</organism>
<dbReference type="Proteomes" id="UP001054945">
    <property type="component" value="Unassembled WGS sequence"/>
</dbReference>
<accession>A0AAV4N6P0</accession>
<evidence type="ECO:0000313" key="2">
    <source>
        <dbReference type="EMBL" id="GIX80383.1"/>
    </source>
</evidence>
<reference evidence="2 3" key="1">
    <citation type="submission" date="2021-06" db="EMBL/GenBank/DDBJ databases">
        <title>Caerostris extrusa draft genome.</title>
        <authorList>
            <person name="Kono N."/>
            <person name="Arakawa K."/>
        </authorList>
    </citation>
    <scope>NUCLEOTIDE SEQUENCE [LARGE SCALE GENOMIC DNA]</scope>
</reference>
<dbReference type="AlphaFoldDB" id="A0AAV4N6P0"/>
<evidence type="ECO:0000313" key="3">
    <source>
        <dbReference type="Proteomes" id="UP001054945"/>
    </source>
</evidence>
<protein>
    <submittedName>
        <fullName evidence="2">Uncharacterized protein</fullName>
    </submittedName>
</protein>
<dbReference type="EMBL" id="BPLR01003025">
    <property type="protein sequence ID" value="GIX80383.1"/>
    <property type="molecule type" value="Genomic_DNA"/>
</dbReference>
<feature type="region of interest" description="Disordered" evidence="1">
    <location>
        <begin position="54"/>
        <end position="76"/>
    </location>
</feature>
<evidence type="ECO:0000256" key="1">
    <source>
        <dbReference type="SAM" id="MobiDB-lite"/>
    </source>
</evidence>
<comment type="caution">
    <text evidence="2">The sequence shown here is derived from an EMBL/GenBank/DDBJ whole genome shotgun (WGS) entry which is preliminary data.</text>
</comment>
<feature type="compositionally biased region" description="Polar residues" evidence="1">
    <location>
        <begin position="54"/>
        <end position="69"/>
    </location>
</feature>
<feature type="region of interest" description="Disordered" evidence="1">
    <location>
        <begin position="1"/>
        <end position="39"/>
    </location>
</feature>
<proteinExistence type="predicted"/>
<keyword evidence="3" id="KW-1185">Reference proteome</keyword>
<name>A0AAV4N6P0_CAEEX</name>
<sequence length="102" mass="11270">MRPHWRESANAGALSQRGQATPAESEDGFSTNQGEARCSAPSIKIRCRKNLITHMNKSAPTNREGTSVISRKPTGHYSPHIRCCQSNRFPFPLCNGDNTQNT</sequence>
<gene>
    <name evidence="2" type="ORF">CEXT_382201</name>
</gene>